<reference evidence="3" key="2">
    <citation type="submission" date="2019-07" db="EMBL/GenBank/DDBJ databases">
        <title>Helicobacter labacensis sp. nov., Helicobacter mehlei sp. nov. and Helicobacter vulpis sp. nov., isolated from gastric mucosa of red fox (Vulpis vulpis).</title>
        <authorList>
            <person name="Papic B."/>
        </authorList>
    </citation>
    <scope>NUCLEOTIDE SEQUENCE [LARGE SCALE GENOMIC DNA]</scope>
    <source>
        <strain evidence="3">L8b</strain>
    </source>
</reference>
<reference evidence="2 3" key="1">
    <citation type="submission" date="2019-07" db="EMBL/GenBank/DDBJ databases">
        <title>Helicobacter labacensis sp. nov., Helicobacter mehlei sp. nov. and Helicobacter vulpis sp. nov., isolated from gastric mucosa of red fox (Vulpis vulpis).</title>
        <authorList>
            <person name="Kusar D."/>
            <person name="Gruntar I."/>
            <person name="Pate M."/>
            <person name="Zajc U."/>
            <person name="Ocepek M."/>
        </authorList>
    </citation>
    <scope>NUCLEOTIDE SEQUENCE [LARGE SCALE GENOMIC DNA]</scope>
    <source>
        <strain evidence="2 3">L8b</strain>
    </source>
</reference>
<evidence type="ECO:0000313" key="3">
    <source>
        <dbReference type="Proteomes" id="UP000319322"/>
    </source>
</evidence>
<proteinExistence type="predicted"/>
<keyword evidence="1" id="KW-1133">Transmembrane helix</keyword>
<evidence type="ECO:0000256" key="1">
    <source>
        <dbReference type="SAM" id="Phobius"/>
    </source>
</evidence>
<name>A0A553UZX9_9HELI</name>
<dbReference type="RefSeq" id="WP_120948009.1">
    <property type="nucleotide sequence ID" value="NZ_QXQP01000011.1"/>
</dbReference>
<protein>
    <submittedName>
        <fullName evidence="2">Uncharacterized protein</fullName>
    </submittedName>
</protein>
<comment type="caution">
    <text evidence="2">The sequence shown here is derived from an EMBL/GenBank/DDBJ whole genome shotgun (WGS) entry which is preliminary data.</text>
</comment>
<reference evidence="2 3" key="3">
    <citation type="submission" date="2019-07" db="EMBL/GenBank/DDBJ databases">
        <authorList>
            <person name="Papic B."/>
        </authorList>
    </citation>
    <scope>NUCLEOTIDE SEQUENCE [LARGE SCALE GENOMIC DNA]</scope>
    <source>
        <strain evidence="2 3">L8b</strain>
    </source>
</reference>
<keyword evidence="3" id="KW-1185">Reference proteome</keyword>
<feature type="transmembrane region" description="Helical" evidence="1">
    <location>
        <begin position="20"/>
        <end position="39"/>
    </location>
</feature>
<dbReference type="OrthoDB" id="5372783at2"/>
<evidence type="ECO:0000313" key="2">
    <source>
        <dbReference type="EMBL" id="TSA85762.1"/>
    </source>
</evidence>
<dbReference type="AlphaFoldDB" id="A0A553UZX9"/>
<keyword evidence="1" id="KW-0812">Transmembrane</keyword>
<organism evidence="2 3">
    <name type="scientific">Helicobacter mehlei</name>
    <dbReference type="NCBI Taxonomy" id="2316080"/>
    <lineage>
        <taxon>Bacteria</taxon>
        <taxon>Pseudomonadati</taxon>
        <taxon>Campylobacterota</taxon>
        <taxon>Epsilonproteobacteria</taxon>
        <taxon>Campylobacterales</taxon>
        <taxon>Helicobacteraceae</taxon>
        <taxon>Helicobacter</taxon>
    </lineage>
</organism>
<accession>A0A553UZX9</accession>
<gene>
    <name evidence="2" type="ORF">FNE76_03175</name>
</gene>
<keyword evidence="1" id="KW-0472">Membrane</keyword>
<dbReference type="EMBL" id="VKGC01000005">
    <property type="protein sequence ID" value="TSA85762.1"/>
    <property type="molecule type" value="Genomic_DNA"/>
</dbReference>
<sequence>MKFSYSKPTPKHMMDLLTKVWVFYMCLSLCLIWGLAYFLRHYTKATNRATDVYQIESNIYNHRDKRLKQEILQVAQAVQNVKDKSAYTINVKESIKGILSIIPDVITIQSITIDYASLTITGIVPSKDTFKTTLQQRLDAIFENSHTEFTPLKNGWLHFVSTNSSVLPFIEQKGD</sequence>
<dbReference type="Proteomes" id="UP000319322">
    <property type="component" value="Unassembled WGS sequence"/>
</dbReference>